<feature type="compositionally biased region" description="Basic and acidic residues" evidence="6">
    <location>
        <begin position="186"/>
        <end position="201"/>
    </location>
</feature>
<dbReference type="InParanoid" id="A0A1Y2GFS4"/>
<feature type="compositionally biased region" description="Low complexity" evidence="6">
    <location>
        <begin position="92"/>
        <end position="104"/>
    </location>
</feature>
<feature type="region of interest" description="Disordered" evidence="6">
    <location>
        <begin position="164"/>
        <end position="219"/>
    </location>
</feature>
<dbReference type="GO" id="GO:0008270">
    <property type="term" value="F:zinc ion binding"/>
    <property type="evidence" value="ECO:0007669"/>
    <property type="project" value="UniProtKB-KW"/>
</dbReference>
<dbReference type="PANTHER" id="PTHR19818:SF139">
    <property type="entry name" value="PAIR-RULE PROTEIN ODD-PAIRED"/>
    <property type="match status" value="1"/>
</dbReference>
<dbReference type="SMART" id="SM00355">
    <property type="entry name" value="ZnF_C2H2"/>
    <property type="match status" value="3"/>
</dbReference>
<keyword evidence="3 5" id="KW-0863">Zinc-finger</keyword>
<reference evidence="8 9" key="1">
    <citation type="submission" date="2016-07" db="EMBL/GenBank/DDBJ databases">
        <title>Pervasive Adenine N6-methylation of Active Genes in Fungi.</title>
        <authorList>
            <consortium name="DOE Joint Genome Institute"/>
            <person name="Mondo S.J."/>
            <person name="Dannebaum R.O."/>
            <person name="Kuo R.C."/>
            <person name="Labutti K."/>
            <person name="Haridas S."/>
            <person name="Kuo A."/>
            <person name="Salamov A."/>
            <person name="Ahrendt S.R."/>
            <person name="Lipzen A."/>
            <person name="Sullivan W."/>
            <person name="Andreopoulos W.B."/>
            <person name="Clum A."/>
            <person name="Lindquist E."/>
            <person name="Daum C."/>
            <person name="Ramamoorthy G.K."/>
            <person name="Gryganskyi A."/>
            <person name="Culley D."/>
            <person name="Magnuson J.K."/>
            <person name="James T.Y."/>
            <person name="O'Malley M.A."/>
            <person name="Stajich J.E."/>
            <person name="Spatafora J.W."/>
            <person name="Visel A."/>
            <person name="Grigoriev I.V."/>
        </authorList>
    </citation>
    <scope>NUCLEOTIDE SEQUENCE [LARGE SCALE GENOMIC DNA]</scope>
    <source>
        <strain evidence="8 9">NRRL 3116</strain>
    </source>
</reference>
<feature type="compositionally biased region" description="Basic and acidic residues" evidence="6">
    <location>
        <begin position="14"/>
        <end position="33"/>
    </location>
</feature>
<feature type="domain" description="C2H2-type" evidence="7">
    <location>
        <begin position="328"/>
        <end position="357"/>
    </location>
</feature>
<keyword evidence="1" id="KW-0479">Metal-binding</keyword>
<feature type="compositionally biased region" description="Polar residues" evidence="6">
    <location>
        <begin position="529"/>
        <end position="543"/>
    </location>
</feature>
<feature type="compositionally biased region" description="Low complexity" evidence="6">
    <location>
        <begin position="490"/>
        <end position="501"/>
    </location>
</feature>
<name>A0A1Y2GFS4_9FUNG</name>
<dbReference type="Proteomes" id="UP000193648">
    <property type="component" value="Unassembled WGS sequence"/>
</dbReference>
<dbReference type="STRING" id="64571.A0A1Y2GFS4"/>
<dbReference type="GO" id="GO:0045944">
    <property type="term" value="P:positive regulation of transcription by RNA polymerase II"/>
    <property type="evidence" value="ECO:0007669"/>
    <property type="project" value="UniProtKB-ARBA"/>
</dbReference>
<gene>
    <name evidence="8" type="ORF">BCR41DRAFT_388210</name>
</gene>
<feature type="compositionally biased region" description="Basic and acidic residues" evidence="6">
    <location>
        <begin position="464"/>
        <end position="478"/>
    </location>
</feature>
<feature type="region of interest" description="Disordered" evidence="6">
    <location>
        <begin position="238"/>
        <end position="310"/>
    </location>
</feature>
<dbReference type="InterPro" id="IPR013087">
    <property type="entry name" value="Znf_C2H2_type"/>
</dbReference>
<dbReference type="AlphaFoldDB" id="A0A1Y2GFS4"/>
<feature type="compositionally biased region" description="Polar residues" evidence="6">
    <location>
        <begin position="238"/>
        <end position="251"/>
    </location>
</feature>
<dbReference type="Gene3D" id="3.30.160.60">
    <property type="entry name" value="Classic Zinc Finger"/>
    <property type="match status" value="3"/>
</dbReference>
<evidence type="ECO:0000256" key="1">
    <source>
        <dbReference type="ARBA" id="ARBA00022723"/>
    </source>
</evidence>
<dbReference type="OrthoDB" id="654211at2759"/>
<dbReference type="SUPFAM" id="SSF57667">
    <property type="entry name" value="beta-beta-alpha zinc fingers"/>
    <property type="match status" value="2"/>
</dbReference>
<feature type="compositionally biased region" description="Low complexity" evidence="6">
    <location>
        <begin position="432"/>
        <end position="448"/>
    </location>
</feature>
<evidence type="ECO:0000256" key="3">
    <source>
        <dbReference type="ARBA" id="ARBA00022771"/>
    </source>
</evidence>
<sequence length="564" mass="63684">MNISRLLNPTSSSESDHDVFDFEHNSPSPEHKGYHTPSTQSDIHPQVVESRKHAYPELVEHPQDRTTWDHPHYQPQNQHHFPQQLHPHHHPQQLQQQPPSPYSHQISLHRHNIYNHNRHNQLSDYNITSHHSSKDLGRESAPPSNSYSHSHLDVNFNNYALRIKEQPPTPGEEPLDSVRTISPTATRDRPYYPDHGREQEHGSSVGGHKRKYTRRSISSYPDTDDAVAAVDKANSIITSNQSSGVDSNLSEGSKPGLPTPESPNQARRGSNTSSSSTTTSTTNPSSNVRSATVPSSNSSTSTTTAITTATATNSDITPKFERNADGKFRCTWPRCGKEFPLESRLSTHYRIHSGKPPYPCGYPGCTKAFHTSSSLSHHRVVHTDQGLRPYVCRHNRCGATYTQLARLITHQRTTHSVTTPDTVEPPRRSTQRSKGSSSTSNGSNQLSRGNGGAPKTDVNTSTKTNERDQREQRNQRGYDEDESEAAMTMASLRESASLSSRRPPPVSVPSRISEYHPEYHSDYHPEYQSEYQPEYQSEYQPEYQSGHKPLQRHHQQYQSYDRRQ</sequence>
<protein>
    <recommendedName>
        <fullName evidence="7">C2H2-type domain-containing protein</fullName>
    </recommendedName>
</protein>
<evidence type="ECO:0000313" key="9">
    <source>
        <dbReference type="Proteomes" id="UP000193648"/>
    </source>
</evidence>
<accession>A0A1Y2GFS4</accession>
<feature type="compositionally biased region" description="Basic and acidic residues" evidence="6">
    <location>
        <begin position="49"/>
        <end position="72"/>
    </location>
</feature>
<keyword evidence="4" id="KW-0862">Zinc</keyword>
<keyword evidence="2" id="KW-0677">Repeat</keyword>
<feature type="domain" description="C2H2-type" evidence="7">
    <location>
        <begin position="358"/>
        <end position="387"/>
    </location>
</feature>
<evidence type="ECO:0000256" key="5">
    <source>
        <dbReference type="PROSITE-ProRule" id="PRU00042"/>
    </source>
</evidence>
<feature type="domain" description="C2H2-type" evidence="7">
    <location>
        <begin position="390"/>
        <end position="420"/>
    </location>
</feature>
<dbReference type="PANTHER" id="PTHR19818">
    <property type="entry name" value="ZINC FINGER PROTEIN ZIC AND GLI"/>
    <property type="match status" value="1"/>
</dbReference>
<comment type="caution">
    <text evidence="8">The sequence shown here is derived from an EMBL/GenBank/DDBJ whole genome shotgun (WGS) entry which is preliminary data.</text>
</comment>
<dbReference type="EMBL" id="MCFF01000033">
    <property type="protein sequence ID" value="ORZ09681.1"/>
    <property type="molecule type" value="Genomic_DNA"/>
</dbReference>
<feature type="compositionally biased region" description="Polar residues" evidence="6">
    <location>
        <begin position="1"/>
        <end position="13"/>
    </location>
</feature>
<feature type="compositionally biased region" description="Basic and acidic residues" evidence="6">
    <location>
        <begin position="513"/>
        <end position="527"/>
    </location>
</feature>
<dbReference type="GO" id="GO:0005634">
    <property type="term" value="C:nucleus"/>
    <property type="evidence" value="ECO:0007669"/>
    <property type="project" value="UniProtKB-ARBA"/>
</dbReference>
<feature type="compositionally biased region" description="Low complexity" evidence="6">
    <location>
        <begin position="73"/>
        <end position="85"/>
    </location>
</feature>
<dbReference type="PROSITE" id="PS50157">
    <property type="entry name" value="ZINC_FINGER_C2H2_2"/>
    <property type="match status" value="3"/>
</dbReference>
<dbReference type="PROSITE" id="PS00028">
    <property type="entry name" value="ZINC_FINGER_C2H2_1"/>
    <property type="match status" value="3"/>
</dbReference>
<feature type="compositionally biased region" description="Polar residues" evidence="6">
    <location>
        <begin position="411"/>
        <end position="421"/>
    </location>
</feature>
<evidence type="ECO:0000256" key="4">
    <source>
        <dbReference type="ARBA" id="ARBA00022833"/>
    </source>
</evidence>
<evidence type="ECO:0000256" key="2">
    <source>
        <dbReference type="ARBA" id="ARBA00022737"/>
    </source>
</evidence>
<feature type="region of interest" description="Disordered" evidence="6">
    <location>
        <begin position="127"/>
        <end position="151"/>
    </location>
</feature>
<dbReference type="RefSeq" id="XP_021878951.1">
    <property type="nucleotide sequence ID" value="XM_022027976.1"/>
</dbReference>
<dbReference type="GeneID" id="33569819"/>
<dbReference type="GO" id="GO:0000981">
    <property type="term" value="F:DNA-binding transcription factor activity, RNA polymerase II-specific"/>
    <property type="evidence" value="ECO:0007669"/>
    <property type="project" value="TreeGrafter"/>
</dbReference>
<evidence type="ECO:0000313" key="8">
    <source>
        <dbReference type="EMBL" id="ORZ09681.1"/>
    </source>
</evidence>
<feature type="compositionally biased region" description="Low complexity" evidence="6">
    <location>
        <begin position="270"/>
        <end position="310"/>
    </location>
</feature>
<dbReference type="InterPro" id="IPR050329">
    <property type="entry name" value="GLI_C2H2-zinc-finger"/>
</dbReference>
<evidence type="ECO:0000256" key="6">
    <source>
        <dbReference type="SAM" id="MobiDB-lite"/>
    </source>
</evidence>
<proteinExistence type="predicted"/>
<feature type="region of interest" description="Disordered" evidence="6">
    <location>
        <begin position="411"/>
        <end position="564"/>
    </location>
</feature>
<evidence type="ECO:0000259" key="7">
    <source>
        <dbReference type="PROSITE" id="PS50157"/>
    </source>
</evidence>
<organism evidence="8 9">
    <name type="scientific">Lobosporangium transversale</name>
    <dbReference type="NCBI Taxonomy" id="64571"/>
    <lineage>
        <taxon>Eukaryota</taxon>
        <taxon>Fungi</taxon>
        <taxon>Fungi incertae sedis</taxon>
        <taxon>Mucoromycota</taxon>
        <taxon>Mortierellomycotina</taxon>
        <taxon>Mortierellomycetes</taxon>
        <taxon>Mortierellales</taxon>
        <taxon>Mortierellaceae</taxon>
        <taxon>Lobosporangium</taxon>
    </lineage>
</organism>
<dbReference type="InterPro" id="IPR036236">
    <property type="entry name" value="Znf_C2H2_sf"/>
</dbReference>
<feature type="region of interest" description="Disordered" evidence="6">
    <location>
        <begin position="1"/>
        <end position="104"/>
    </location>
</feature>
<dbReference type="GO" id="GO:0000978">
    <property type="term" value="F:RNA polymerase II cis-regulatory region sequence-specific DNA binding"/>
    <property type="evidence" value="ECO:0007669"/>
    <property type="project" value="TreeGrafter"/>
</dbReference>
<keyword evidence="9" id="KW-1185">Reference proteome</keyword>